<dbReference type="EMBL" id="JBHRZH010000017">
    <property type="protein sequence ID" value="MFC3763131.1"/>
    <property type="molecule type" value="Genomic_DNA"/>
</dbReference>
<reference evidence="2" key="1">
    <citation type="journal article" date="2019" name="Int. J. Syst. Evol. Microbiol.">
        <title>The Global Catalogue of Microorganisms (GCM) 10K type strain sequencing project: providing services to taxonomists for standard genome sequencing and annotation.</title>
        <authorList>
            <consortium name="The Broad Institute Genomics Platform"/>
            <consortium name="The Broad Institute Genome Sequencing Center for Infectious Disease"/>
            <person name="Wu L."/>
            <person name="Ma J."/>
        </authorList>
    </citation>
    <scope>NUCLEOTIDE SEQUENCE [LARGE SCALE GENOMIC DNA]</scope>
    <source>
        <strain evidence="2">CGMCC 4.7241</strain>
    </source>
</reference>
<dbReference type="InterPro" id="IPR015943">
    <property type="entry name" value="WD40/YVTN_repeat-like_dom_sf"/>
</dbReference>
<proteinExistence type="predicted"/>
<keyword evidence="2" id="KW-1185">Reference proteome</keyword>
<comment type="caution">
    <text evidence="1">The sequence shown here is derived from an EMBL/GenBank/DDBJ whole genome shotgun (WGS) entry which is preliminary data.</text>
</comment>
<dbReference type="CDD" id="cd15482">
    <property type="entry name" value="Sialidase_non-viral"/>
    <property type="match status" value="1"/>
</dbReference>
<organism evidence="1 2">
    <name type="scientific">Tenggerimyces flavus</name>
    <dbReference type="NCBI Taxonomy" id="1708749"/>
    <lineage>
        <taxon>Bacteria</taxon>
        <taxon>Bacillati</taxon>
        <taxon>Actinomycetota</taxon>
        <taxon>Actinomycetes</taxon>
        <taxon>Propionibacteriales</taxon>
        <taxon>Nocardioidaceae</taxon>
        <taxon>Tenggerimyces</taxon>
    </lineage>
</organism>
<sequence length="304" mass="31901">MTVLVGTEDGLYRLDGGSLATLSGHPVTALTHDDGTTLALVDRRQVWRVVNAAAELVVESPSELRLTCLATTAEGVLAGSTEARLFRLNNDELEAIESFDDAPGRKAWHTPWGGPPDVRSITVDDSGAYYVNVHVGGIMRSDDAGETWQPTIDLNADVHQVTSVPATTGRVFAATARGLAETQDAGETWEFGVKGLHASYCRAVAVSSDNVLVSSSVGPSGGYAALYRRPLAASADEAFQRCSAGLPTWQPGNIDTGTVAAVSTTVAFGTALGDVYLSEDSGTSWSRVASHLAPVRAVLVEAED</sequence>
<dbReference type="Gene3D" id="2.130.10.10">
    <property type="entry name" value="YVTN repeat-like/Quinoprotein amine dehydrogenase"/>
    <property type="match status" value="1"/>
</dbReference>
<accession>A0ABV7YER6</accession>
<dbReference type="Proteomes" id="UP001595699">
    <property type="component" value="Unassembled WGS sequence"/>
</dbReference>
<evidence type="ECO:0008006" key="3">
    <source>
        <dbReference type="Google" id="ProtNLM"/>
    </source>
</evidence>
<dbReference type="SUPFAM" id="SSF110296">
    <property type="entry name" value="Oligoxyloglucan reducing end-specific cellobiohydrolase"/>
    <property type="match status" value="1"/>
</dbReference>
<gene>
    <name evidence="1" type="ORF">ACFOUW_19980</name>
</gene>
<protein>
    <recommendedName>
        <fullName evidence="3">Glycosyl hydrolase</fullName>
    </recommendedName>
</protein>
<evidence type="ECO:0000313" key="2">
    <source>
        <dbReference type="Proteomes" id="UP001595699"/>
    </source>
</evidence>
<name>A0ABV7YER6_9ACTN</name>
<evidence type="ECO:0000313" key="1">
    <source>
        <dbReference type="EMBL" id="MFC3763131.1"/>
    </source>
</evidence>
<dbReference type="RefSeq" id="WP_205119788.1">
    <property type="nucleotide sequence ID" value="NZ_JAFBCM010000001.1"/>
</dbReference>